<keyword evidence="7" id="KW-0131">Cell cycle</keyword>
<dbReference type="Proteomes" id="UP001555826">
    <property type="component" value="Unassembled WGS sequence"/>
</dbReference>
<dbReference type="PROSITE" id="PS01348">
    <property type="entry name" value="MRAY_2"/>
    <property type="match status" value="1"/>
</dbReference>
<keyword evidence="3 7" id="KW-0808">Transferase</keyword>
<keyword evidence="7" id="KW-0132">Cell division</keyword>
<name>A0ABV3P1J4_9ACTN</name>
<dbReference type="RefSeq" id="WP_367636066.1">
    <property type="nucleotide sequence ID" value="NZ_JBFNQN010000001.1"/>
</dbReference>
<evidence type="ECO:0000256" key="1">
    <source>
        <dbReference type="ARBA" id="ARBA00004141"/>
    </source>
</evidence>
<evidence type="ECO:0000256" key="8">
    <source>
        <dbReference type="NCBIfam" id="TIGR00445"/>
    </source>
</evidence>
<keyword evidence="10" id="KW-1185">Reference proteome</keyword>
<keyword evidence="7" id="KW-1003">Cell membrane</keyword>
<dbReference type="CDD" id="cd06852">
    <property type="entry name" value="GT_MraY"/>
    <property type="match status" value="1"/>
</dbReference>
<proteinExistence type="inferred from homology"/>
<keyword evidence="7" id="KW-0479">Metal-binding</keyword>
<dbReference type="GO" id="GO:0016740">
    <property type="term" value="F:transferase activity"/>
    <property type="evidence" value="ECO:0007669"/>
    <property type="project" value="UniProtKB-KW"/>
</dbReference>
<dbReference type="PANTHER" id="PTHR22926:SF5">
    <property type="entry name" value="PHOSPHO-N-ACETYLMURAMOYL-PENTAPEPTIDE-TRANSFERASE HOMOLOG"/>
    <property type="match status" value="1"/>
</dbReference>
<dbReference type="InterPro" id="IPR000715">
    <property type="entry name" value="Glycosyl_transferase_4"/>
</dbReference>
<comment type="cofactor">
    <cofactor evidence="7">
        <name>Mg(2+)</name>
        <dbReference type="ChEBI" id="CHEBI:18420"/>
    </cofactor>
</comment>
<feature type="transmembrane region" description="Helical" evidence="7">
    <location>
        <begin position="261"/>
        <end position="280"/>
    </location>
</feature>
<evidence type="ECO:0000256" key="7">
    <source>
        <dbReference type="HAMAP-Rule" id="MF_00038"/>
    </source>
</evidence>
<evidence type="ECO:0000313" key="9">
    <source>
        <dbReference type="EMBL" id="MEW9263486.1"/>
    </source>
</evidence>
<keyword evidence="7" id="KW-0573">Peptidoglycan synthesis</keyword>
<organism evidence="9 10">
    <name type="scientific">Kineococcus endophyticus</name>
    <dbReference type="NCBI Taxonomy" id="1181883"/>
    <lineage>
        <taxon>Bacteria</taxon>
        <taxon>Bacillati</taxon>
        <taxon>Actinomycetota</taxon>
        <taxon>Actinomycetes</taxon>
        <taxon>Kineosporiales</taxon>
        <taxon>Kineosporiaceae</taxon>
        <taxon>Kineococcus</taxon>
    </lineage>
</organism>
<keyword evidence="7" id="KW-0133">Cell shape</keyword>
<gene>
    <name evidence="7 9" type="primary">mraY</name>
    <name evidence="9" type="ORF">AB1207_01875</name>
</gene>
<dbReference type="EMBL" id="JBFNQN010000001">
    <property type="protein sequence ID" value="MEW9263486.1"/>
    <property type="molecule type" value="Genomic_DNA"/>
</dbReference>
<comment type="function">
    <text evidence="7">Catalyzes the initial step of the lipid cycle reactions in the biosynthesis of the cell wall peptidoglycan: transfers peptidoglycan precursor phospho-MurNAc-pentapeptide from UDP-MurNAc-pentapeptide onto the lipid carrier undecaprenyl phosphate, yielding undecaprenyl-pyrophosphoryl-MurNAc-pentapeptide, known as lipid I.</text>
</comment>
<feature type="transmembrane region" description="Helical" evidence="7">
    <location>
        <begin position="48"/>
        <end position="71"/>
    </location>
</feature>
<comment type="similarity">
    <text evidence="2 7">Belongs to the glycosyltransferase 4 family. MraY subfamily.</text>
</comment>
<dbReference type="InterPro" id="IPR018480">
    <property type="entry name" value="PNAcMuramoyl-5peptid_Trfase_CS"/>
</dbReference>
<reference evidence="9 10" key="1">
    <citation type="submission" date="2024-07" db="EMBL/GenBank/DDBJ databases">
        <authorList>
            <person name="Thanompreechachai J."/>
            <person name="Duangmal K."/>
        </authorList>
    </citation>
    <scope>NUCLEOTIDE SEQUENCE [LARGE SCALE GENOMIC DNA]</scope>
    <source>
        <strain evidence="9 10">KCTC 19886</strain>
    </source>
</reference>
<comment type="pathway">
    <text evidence="7">Cell wall biogenesis; peptidoglycan biosynthesis.</text>
</comment>
<dbReference type="EC" id="2.7.8.13" evidence="7 8"/>
<dbReference type="PANTHER" id="PTHR22926">
    <property type="entry name" value="PHOSPHO-N-ACETYLMURAMOYL-PENTAPEPTIDE-TRANSFERASE"/>
    <property type="match status" value="1"/>
</dbReference>
<evidence type="ECO:0000256" key="2">
    <source>
        <dbReference type="ARBA" id="ARBA00005583"/>
    </source>
</evidence>
<sequence length="363" mass="38447">MRTVLIAGAFSLVVALFGTPLYIRWLVRRGYGQFVRDDGPTTHHTKRGTPTMGGVVIILAALLAYAAAHVFTGRAPTASGLLVLLLMTGLGIVGFLDDFLKISKQRSLGLTARAKLIGQGVVGVAFAVLALQFPSAAKDGATPASTHISVLRDTPLDLAWFGAVGGTIAFVVWVLLITSAVSNGVNLTDGLDGLATGATTMVLAAYVLICTFQSNQSCYSLSEIESRCYEVRDPRDLAVVAASVMGACFGFLWWNASPAKIFMGDTGSLALGGALAGLAILSRTQILLVVLGGLFVIITLSVILQVGGFKLTRKRIFRMAPLQHHFELAGWGEVTIVIRFWIIAGLFVSLGLGIFYAEWVTGA</sequence>
<keyword evidence="6 7" id="KW-0472">Membrane</keyword>
<feature type="transmembrane region" description="Helical" evidence="7">
    <location>
        <begin position="193"/>
        <end position="214"/>
    </location>
</feature>
<dbReference type="Pfam" id="PF10555">
    <property type="entry name" value="MraY_sig1"/>
    <property type="match status" value="1"/>
</dbReference>
<keyword evidence="5 7" id="KW-1133">Transmembrane helix</keyword>
<feature type="transmembrane region" description="Helical" evidence="7">
    <location>
        <begin position="158"/>
        <end position="181"/>
    </location>
</feature>
<evidence type="ECO:0000256" key="6">
    <source>
        <dbReference type="ARBA" id="ARBA00023136"/>
    </source>
</evidence>
<evidence type="ECO:0000313" key="10">
    <source>
        <dbReference type="Proteomes" id="UP001555826"/>
    </source>
</evidence>
<keyword evidence="7" id="KW-0961">Cell wall biogenesis/degradation</keyword>
<keyword evidence="4 7" id="KW-0812">Transmembrane</keyword>
<feature type="transmembrane region" description="Helical" evidence="7">
    <location>
        <begin position="328"/>
        <end position="357"/>
    </location>
</feature>
<feature type="transmembrane region" description="Helical" evidence="7">
    <location>
        <begin position="237"/>
        <end position="254"/>
    </location>
</feature>
<dbReference type="InterPro" id="IPR003524">
    <property type="entry name" value="PNAcMuramoyl-5peptid_Trfase"/>
</dbReference>
<feature type="transmembrane region" description="Helical" evidence="7">
    <location>
        <begin position="116"/>
        <end position="133"/>
    </location>
</feature>
<dbReference type="PROSITE" id="PS01347">
    <property type="entry name" value="MRAY_1"/>
    <property type="match status" value="1"/>
</dbReference>
<keyword evidence="7" id="KW-0460">Magnesium</keyword>
<feature type="transmembrane region" description="Helical" evidence="7">
    <location>
        <begin position="6"/>
        <end position="27"/>
    </location>
</feature>
<protein>
    <recommendedName>
        <fullName evidence="7 8">Phospho-N-acetylmuramoyl-pentapeptide-transferase</fullName>
        <ecNumber evidence="7 8">2.7.8.13</ecNumber>
    </recommendedName>
    <alternativeName>
        <fullName evidence="7">UDP-MurNAc-pentapeptide phosphotransferase</fullName>
    </alternativeName>
</protein>
<accession>A0ABV3P1J4</accession>
<dbReference type="HAMAP" id="MF_00038">
    <property type="entry name" value="MraY"/>
    <property type="match status" value="1"/>
</dbReference>
<evidence type="ECO:0000256" key="4">
    <source>
        <dbReference type="ARBA" id="ARBA00022692"/>
    </source>
</evidence>
<feature type="transmembrane region" description="Helical" evidence="7">
    <location>
        <begin position="286"/>
        <end position="307"/>
    </location>
</feature>
<feature type="transmembrane region" description="Helical" evidence="7">
    <location>
        <begin position="77"/>
        <end position="96"/>
    </location>
</feature>
<comment type="caution">
    <text evidence="9">The sequence shown here is derived from an EMBL/GenBank/DDBJ whole genome shotgun (WGS) entry which is preliminary data.</text>
</comment>
<comment type="subcellular location">
    <subcellularLocation>
        <location evidence="7">Cell membrane</location>
        <topology evidence="7">Multi-pass membrane protein</topology>
    </subcellularLocation>
    <subcellularLocation>
        <location evidence="1">Membrane</location>
        <topology evidence="1">Multi-pass membrane protein</topology>
    </subcellularLocation>
</comment>
<dbReference type="NCBIfam" id="TIGR00445">
    <property type="entry name" value="mraY"/>
    <property type="match status" value="1"/>
</dbReference>
<comment type="catalytic activity">
    <reaction evidence="7">
        <text>UDP-N-acetyl-alpha-D-muramoyl-L-alanyl-gamma-D-glutamyl-meso-2,6-diaminopimeloyl-D-alanyl-D-alanine + di-trans,octa-cis-undecaprenyl phosphate = di-trans,octa-cis-undecaprenyl diphospho-N-acetyl-alpha-D-muramoyl-L-alanyl-D-glutamyl-meso-2,6-diaminopimeloyl-D-alanyl-D-alanine + UMP</text>
        <dbReference type="Rhea" id="RHEA:28386"/>
        <dbReference type="ChEBI" id="CHEBI:57865"/>
        <dbReference type="ChEBI" id="CHEBI:60392"/>
        <dbReference type="ChEBI" id="CHEBI:61386"/>
        <dbReference type="ChEBI" id="CHEBI:61387"/>
        <dbReference type="EC" id="2.7.8.13"/>
    </reaction>
</comment>
<evidence type="ECO:0000256" key="5">
    <source>
        <dbReference type="ARBA" id="ARBA00022989"/>
    </source>
</evidence>
<dbReference type="Pfam" id="PF00953">
    <property type="entry name" value="Glycos_transf_4"/>
    <property type="match status" value="1"/>
</dbReference>
<evidence type="ECO:0000256" key="3">
    <source>
        <dbReference type="ARBA" id="ARBA00022679"/>
    </source>
</evidence>